<dbReference type="Proteomes" id="UP001322744">
    <property type="component" value="Chromosome"/>
</dbReference>
<evidence type="ECO:0000313" key="3">
    <source>
        <dbReference type="Proteomes" id="UP001322744"/>
    </source>
</evidence>
<accession>A0ABZ0U3G7</accession>
<organism evidence="2 3">
    <name type="scientific">Anaerocellum danielii</name>
    <dbReference type="NCBI Taxonomy" id="1387557"/>
    <lineage>
        <taxon>Bacteria</taxon>
        <taxon>Bacillati</taxon>
        <taxon>Bacillota</taxon>
        <taxon>Bacillota incertae sedis</taxon>
        <taxon>Caldicellulosiruptorales</taxon>
        <taxon>Caldicellulosiruptoraceae</taxon>
        <taxon>Anaerocellum</taxon>
    </lineage>
</organism>
<keyword evidence="1" id="KW-0812">Transmembrane</keyword>
<keyword evidence="1" id="KW-0472">Membrane</keyword>
<dbReference type="PROSITE" id="PS51257">
    <property type="entry name" value="PROKAR_LIPOPROTEIN"/>
    <property type="match status" value="1"/>
</dbReference>
<sequence length="76" mass="8752">MGKRFLIKLSKLSLLIVISIIQVILLSCVVYAQQGSKPLSIQQYITKYKNYPQPKHTIIVNAIDYVNFGRHYLEKA</sequence>
<dbReference type="RefSeq" id="WP_322141239.1">
    <property type="nucleotide sequence ID" value="NZ_CP139957.1"/>
</dbReference>
<reference evidence="2 3" key="1">
    <citation type="submission" date="2023-12" db="EMBL/GenBank/DDBJ databases">
        <authorList>
            <person name="Manesh M.J.H."/>
            <person name="Bing R.G."/>
            <person name="Willard D.J."/>
            <person name="Kelly R.M."/>
        </authorList>
    </citation>
    <scope>NUCLEOTIDE SEQUENCE [LARGE SCALE GENOMIC DNA]</scope>
    <source>
        <strain evidence="2 3">DSM 8977</strain>
    </source>
</reference>
<protein>
    <submittedName>
        <fullName evidence="2">Uncharacterized protein</fullName>
    </submittedName>
</protein>
<keyword evidence="1" id="KW-1133">Transmembrane helix</keyword>
<gene>
    <name evidence="2" type="ORF">SOJ16_000182</name>
</gene>
<dbReference type="EMBL" id="CP139957">
    <property type="protein sequence ID" value="WPX09014.1"/>
    <property type="molecule type" value="Genomic_DNA"/>
</dbReference>
<keyword evidence="3" id="KW-1185">Reference proteome</keyword>
<feature type="transmembrane region" description="Helical" evidence="1">
    <location>
        <begin position="12"/>
        <end position="32"/>
    </location>
</feature>
<evidence type="ECO:0000256" key="1">
    <source>
        <dbReference type="SAM" id="Phobius"/>
    </source>
</evidence>
<evidence type="ECO:0000313" key="2">
    <source>
        <dbReference type="EMBL" id="WPX09014.1"/>
    </source>
</evidence>
<proteinExistence type="predicted"/>
<name>A0ABZ0U3G7_9FIRM</name>